<dbReference type="PANTHER" id="PTHR34583">
    <property type="entry name" value="ANTIPORTER SUBUNIT MNHC2-RELATED"/>
    <property type="match status" value="1"/>
</dbReference>
<evidence type="ECO:0000313" key="8">
    <source>
        <dbReference type="EMBL" id="HBT49272.1"/>
    </source>
</evidence>
<dbReference type="EMBL" id="DOLB01000089">
    <property type="protein sequence ID" value="HBT49272.1"/>
    <property type="molecule type" value="Genomic_DNA"/>
</dbReference>
<keyword evidence="5 7" id="KW-1133">Transmembrane helix</keyword>
<dbReference type="RefSeq" id="WP_278429020.1">
    <property type="nucleotide sequence ID" value="NZ_DOLB01000089.1"/>
</dbReference>
<comment type="subcellular location">
    <subcellularLocation>
        <location evidence="1">Cell membrane</location>
        <topology evidence="1">Multi-pass membrane protein</topology>
    </subcellularLocation>
</comment>
<evidence type="ECO:0000256" key="2">
    <source>
        <dbReference type="ARBA" id="ARBA00010388"/>
    </source>
</evidence>
<keyword evidence="4 7" id="KW-0812">Transmembrane</keyword>
<name>A0A101E4L0_9THEO</name>
<keyword evidence="3" id="KW-1003">Cell membrane</keyword>
<reference evidence="8 9" key="1">
    <citation type="journal article" date="2018" name="Nat. Biotechnol.">
        <title>A standardized bacterial taxonomy based on genome phylogeny substantially revises the tree of life.</title>
        <authorList>
            <person name="Parks D.H."/>
            <person name="Chuvochina M."/>
            <person name="Waite D.W."/>
            <person name="Rinke C."/>
            <person name="Skarshewski A."/>
            <person name="Chaumeil P.A."/>
            <person name="Hugenholtz P."/>
        </authorList>
    </citation>
    <scope>NUCLEOTIDE SEQUENCE [LARGE SCALE GENOMIC DNA]</scope>
    <source>
        <strain evidence="8">UBA12544</strain>
    </source>
</reference>
<keyword evidence="6 7" id="KW-0472">Membrane</keyword>
<evidence type="ECO:0000256" key="3">
    <source>
        <dbReference type="ARBA" id="ARBA00022475"/>
    </source>
</evidence>
<dbReference type="Proteomes" id="UP000264445">
    <property type="component" value="Unassembled WGS sequence"/>
</dbReference>
<accession>A0A101E4L0</accession>
<evidence type="ECO:0000256" key="5">
    <source>
        <dbReference type="ARBA" id="ARBA00022989"/>
    </source>
</evidence>
<dbReference type="AlphaFoldDB" id="A0A101E4L0"/>
<dbReference type="Gene3D" id="1.10.287.3510">
    <property type="match status" value="1"/>
</dbReference>
<evidence type="ECO:0000256" key="6">
    <source>
        <dbReference type="ARBA" id="ARBA00023136"/>
    </source>
</evidence>
<dbReference type="PANTHER" id="PTHR34583:SF2">
    <property type="entry name" value="ANTIPORTER SUBUNIT MNHC2-RELATED"/>
    <property type="match status" value="1"/>
</dbReference>
<evidence type="ECO:0000256" key="4">
    <source>
        <dbReference type="ARBA" id="ARBA00022692"/>
    </source>
</evidence>
<dbReference type="InterPro" id="IPR039428">
    <property type="entry name" value="NUOK/Mnh_C1-like"/>
</dbReference>
<feature type="transmembrane region" description="Helical" evidence="7">
    <location>
        <begin position="12"/>
        <end position="30"/>
    </location>
</feature>
<evidence type="ECO:0000313" key="9">
    <source>
        <dbReference type="Proteomes" id="UP000264445"/>
    </source>
</evidence>
<comment type="caution">
    <text evidence="8">The sequence shown here is derived from an EMBL/GenBank/DDBJ whole genome shotgun (WGS) entry which is preliminary data.</text>
</comment>
<feature type="transmembrane region" description="Helical" evidence="7">
    <location>
        <begin position="77"/>
        <end position="99"/>
    </location>
</feature>
<evidence type="ECO:0000256" key="7">
    <source>
        <dbReference type="SAM" id="Phobius"/>
    </source>
</evidence>
<organism evidence="8 9">
    <name type="scientific">Caldanaerobacter subterraneus</name>
    <dbReference type="NCBI Taxonomy" id="911092"/>
    <lineage>
        <taxon>Bacteria</taxon>
        <taxon>Bacillati</taxon>
        <taxon>Bacillota</taxon>
        <taxon>Clostridia</taxon>
        <taxon>Thermoanaerobacterales</taxon>
        <taxon>Thermoanaerobacteraceae</taxon>
        <taxon>Caldanaerobacter</taxon>
    </lineage>
</organism>
<sequence>MKVLYGILNNYYYLAAFVLFCIGFYIILASPNLIKKVIGMNIMDTSVFLFIVASGYIKDGKVPIVSISTPGPPVYVNPLTTAFVLTGIVIAVSKTAYALTLITKIHDFYGSIDIDNIYKSG</sequence>
<comment type="similarity">
    <text evidence="2">Belongs to the CPA3 antiporters (TC 2.A.63) subunit C family.</text>
</comment>
<dbReference type="GO" id="GO:0005886">
    <property type="term" value="C:plasma membrane"/>
    <property type="evidence" value="ECO:0007669"/>
    <property type="project" value="UniProtKB-SubCell"/>
</dbReference>
<protein>
    <submittedName>
        <fullName evidence="8">Cation:proton antiporter</fullName>
    </submittedName>
</protein>
<gene>
    <name evidence="8" type="ORF">DEA61_05500</name>
</gene>
<dbReference type="Pfam" id="PF00420">
    <property type="entry name" value="Oxidored_q2"/>
    <property type="match status" value="1"/>
</dbReference>
<dbReference type="InterPro" id="IPR050601">
    <property type="entry name" value="CPA3_antiporter_subunitC"/>
</dbReference>
<proteinExistence type="inferred from homology"/>
<evidence type="ECO:0000256" key="1">
    <source>
        <dbReference type="ARBA" id="ARBA00004651"/>
    </source>
</evidence>